<reference evidence="2" key="1">
    <citation type="submission" date="2023-10" db="EMBL/GenBank/DDBJ databases">
        <title>Genome assembly of Pristionchus species.</title>
        <authorList>
            <person name="Yoshida K."/>
            <person name="Sommer R.J."/>
        </authorList>
    </citation>
    <scope>NUCLEOTIDE SEQUENCE</scope>
    <source>
        <strain evidence="2">RS0144</strain>
    </source>
</reference>
<evidence type="ECO:0000313" key="3">
    <source>
        <dbReference type="Proteomes" id="UP001432027"/>
    </source>
</evidence>
<dbReference type="EMBL" id="BTSX01000001">
    <property type="protein sequence ID" value="GMS80106.1"/>
    <property type="molecule type" value="Genomic_DNA"/>
</dbReference>
<evidence type="ECO:0000313" key="2">
    <source>
        <dbReference type="EMBL" id="GMS80106.1"/>
    </source>
</evidence>
<accession>A0AAV5SKC3</accession>
<feature type="compositionally biased region" description="Basic and acidic residues" evidence="1">
    <location>
        <begin position="94"/>
        <end position="103"/>
    </location>
</feature>
<organism evidence="2 3">
    <name type="scientific">Pristionchus entomophagus</name>
    <dbReference type="NCBI Taxonomy" id="358040"/>
    <lineage>
        <taxon>Eukaryota</taxon>
        <taxon>Metazoa</taxon>
        <taxon>Ecdysozoa</taxon>
        <taxon>Nematoda</taxon>
        <taxon>Chromadorea</taxon>
        <taxon>Rhabditida</taxon>
        <taxon>Rhabditina</taxon>
        <taxon>Diplogasteromorpha</taxon>
        <taxon>Diplogasteroidea</taxon>
        <taxon>Neodiplogasteridae</taxon>
        <taxon>Pristionchus</taxon>
    </lineage>
</organism>
<name>A0AAV5SKC3_9BILA</name>
<feature type="compositionally biased region" description="Acidic residues" evidence="1">
    <location>
        <begin position="202"/>
        <end position="211"/>
    </location>
</feature>
<feature type="region of interest" description="Disordered" evidence="1">
    <location>
        <begin position="82"/>
        <end position="216"/>
    </location>
</feature>
<dbReference type="Proteomes" id="UP001432027">
    <property type="component" value="Unassembled WGS sequence"/>
</dbReference>
<comment type="caution">
    <text evidence="2">The sequence shown here is derived from an EMBL/GenBank/DDBJ whole genome shotgun (WGS) entry which is preliminary data.</text>
</comment>
<gene>
    <name evidence="2" type="ORF">PENTCL1PPCAC_2280</name>
</gene>
<protein>
    <submittedName>
        <fullName evidence="2">Uncharacterized protein</fullName>
    </submittedName>
</protein>
<keyword evidence="3" id="KW-1185">Reference proteome</keyword>
<proteinExistence type="predicted"/>
<feature type="compositionally biased region" description="Acidic residues" evidence="1">
    <location>
        <begin position="117"/>
        <end position="188"/>
    </location>
</feature>
<evidence type="ECO:0000256" key="1">
    <source>
        <dbReference type="SAM" id="MobiDB-lite"/>
    </source>
</evidence>
<sequence>MAPKGKLGVQKKGAVGVKALQISSEEYVRKGVNEIPADERFLHRFATLKFATKSEKGTKGEEYDDDAVSVNSDEFERVMERFEPGEANDDFDIDFGKEFSSEKQKKKKERKRKISDVDGEDDENEEDEDGEEDADGWSDEDLDDIDEDEDEIDDDEDEDEDGEDEMEEDEDEDDEDMEIEGEESDDDYGITQSKKGKRFNDSDESDEDYGENDAFVSADRLAEEMEGFGEEETREARKERLKKKVKRVKGRKVKK</sequence>
<feature type="compositionally biased region" description="Basic residues" evidence="1">
    <location>
        <begin position="104"/>
        <end position="113"/>
    </location>
</feature>
<dbReference type="AlphaFoldDB" id="A0AAV5SKC3"/>